<dbReference type="GO" id="GO:0009401">
    <property type="term" value="P:phosphoenolpyruvate-dependent sugar phosphotransferase system"/>
    <property type="evidence" value="ECO:0007669"/>
    <property type="project" value="InterPro"/>
</dbReference>
<dbReference type="PANTHER" id="PTHR33799:SF1">
    <property type="entry name" value="PTS SYSTEM MANNOSE-SPECIFIC EIIAB COMPONENT-RELATED"/>
    <property type="match status" value="1"/>
</dbReference>
<dbReference type="EMBL" id="JAAYSM010000054">
    <property type="protein sequence ID" value="NLJ17575.1"/>
    <property type="molecule type" value="Genomic_DNA"/>
</dbReference>
<evidence type="ECO:0000313" key="4">
    <source>
        <dbReference type="Proteomes" id="UP000541058"/>
    </source>
</evidence>
<evidence type="ECO:0000259" key="2">
    <source>
        <dbReference type="PROSITE" id="PS51096"/>
    </source>
</evidence>
<dbReference type="InterPro" id="IPR036662">
    <property type="entry name" value="PTS_EIIA_man-typ_sf"/>
</dbReference>
<evidence type="ECO:0000313" key="3">
    <source>
        <dbReference type="EMBL" id="NLJ17575.1"/>
    </source>
</evidence>
<dbReference type="Pfam" id="PF03610">
    <property type="entry name" value="EIIA-man"/>
    <property type="match status" value="1"/>
</dbReference>
<evidence type="ECO:0000256" key="1">
    <source>
        <dbReference type="ARBA" id="ARBA00022679"/>
    </source>
</evidence>
<dbReference type="GO" id="GO:0016020">
    <property type="term" value="C:membrane"/>
    <property type="evidence" value="ECO:0007669"/>
    <property type="project" value="InterPro"/>
</dbReference>
<dbReference type="GO" id="GO:0016740">
    <property type="term" value="F:transferase activity"/>
    <property type="evidence" value="ECO:0007669"/>
    <property type="project" value="UniProtKB-KW"/>
</dbReference>
<dbReference type="PROSITE" id="PS51096">
    <property type="entry name" value="PTS_EIIA_TYPE_4"/>
    <property type="match status" value="1"/>
</dbReference>
<dbReference type="RefSeq" id="WP_276646271.1">
    <property type="nucleotide sequence ID" value="NZ_JAAYSM010000054.1"/>
</dbReference>
<keyword evidence="1" id="KW-0808">Transferase</keyword>
<dbReference type="InterPro" id="IPR004701">
    <property type="entry name" value="PTS_EIIA_man-typ"/>
</dbReference>
<dbReference type="Gene3D" id="3.40.50.510">
    <property type="entry name" value="Phosphotransferase system, mannose-type IIA component"/>
    <property type="match status" value="1"/>
</dbReference>
<sequence length="131" mass="14268">MKILVVSHGSFSKSLVETTKMISGKNDNIDYLGLYPGDNSDELSNTIRIRLENDPKIKIILVDLLGGSPMIASVKAVKSLNREDVSLYSGVNLALLLEISQVINIDEGQKINNLELLSIAKDSISLVLEGK</sequence>
<proteinExistence type="predicted"/>
<gene>
    <name evidence="3" type="ORF">GX355_01820</name>
</gene>
<dbReference type="InterPro" id="IPR051471">
    <property type="entry name" value="Bacterial_PTS_sugar_comp"/>
</dbReference>
<comment type="caution">
    <text evidence="3">The sequence shown here is derived from an EMBL/GenBank/DDBJ whole genome shotgun (WGS) entry which is preliminary data.</text>
</comment>
<accession>A0A7X8C263</accession>
<protein>
    <recommendedName>
        <fullName evidence="2">PTS EIIA type-4 domain-containing protein</fullName>
    </recommendedName>
</protein>
<dbReference type="AlphaFoldDB" id="A0A7X8C263"/>
<name>A0A7X8C263_9LACT</name>
<dbReference type="Proteomes" id="UP000541058">
    <property type="component" value="Unassembled WGS sequence"/>
</dbReference>
<reference evidence="3 4" key="1">
    <citation type="journal article" date="2020" name="Biotechnol. Biofuels">
        <title>New insights from the biogas microbiome by comprehensive genome-resolved metagenomics of nearly 1600 species originating from multiple anaerobic digesters.</title>
        <authorList>
            <person name="Campanaro S."/>
            <person name="Treu L."/>
            <person name="Rodriguez-R L.M."/>
            <person name="Kovalovszki A."/>
            <person name="Ziels R.M."/>
            <person name="Maus I."/>
            <person name="Zhu X."/>
            <person name="Kougias P.G."/>
            <person name="Basile A."/>
            <person name="Luo G."/>
            <person name="Schluter A."/>
            <person name="Konstantinidis K.T."/>
            <person name="Angelidaki I."/>
        </authorList>
    </citation>
    <scope>NUCLEOTIDE SEQUENCE [LARGE SCALE GENOMIC DNA]</scope>
    <source>
        <strain evidence="3">AS23ysBPME_34</strain>
    </source>
</reference>
<dbReference type="SUPFAM" id="SSF53062">
    <property type="entry name" value="PTS system fructose IIA component-like"/>
    <property type="match status" value="1"/>
</dbReference>
<organism evidence="3 4">
    <name type="scientific">Globicatella sulfidifaciens</name>
    <dbReference type="NCBI Taxonomy" id="136093"/>
    <lineage>
        <taxon>Bacteria</taxon>
        <taxon>Bacillati</taxon>
        <taxon>Bacillota</taxon>
        <taxon>Bacilli</taxon>
        <taxon>Lactobacillales</taxon>
        <taxon>Aerococcaceae</taxon>
        <taxon>Globicatella</taxon>
    </lineage>
</organism>
<feature type="domain" description="PTS EIIA type-4" evidence="2">
    <location>
        <begin position="1"/>
        <end position="124"/>
    </location>
</feature>
<dbReference type="PANTHER" id="PTHR33799">
    <property type="entry name" value="PTS PERMEASE-RELATED-RELATED"/>
    <property type="match status" value="1"/>
</dbReference>